<dbReference type="PANTHER" id="PTHR24305:SF166">
    <property type="entry name" value="CYTOCHROME P450 12A4, MITOCHONDRIAL-RELATED"/>
    <property type="match status" value="1"/>
</dbReference>
<dbReference type="AlphaFoldDB" id="A0AAW1Q7E2"/>
<dbReference type="InterPro" id="IPR050121">
    <property type="entry name" value="Cytochrome_P450_monoxygenase"/>
</dbReference>
<keyword evidence="2" id="KW-0479">Metal-binding</keyword>
<dbReference type="GO" id="GO:0004497">
    <property type="term" value="F:monooxygenase activity"/>
    <property type="evidence" value="ECO:0007669"/>
    <property type="project" value="InterPro"/>
</dbReference>
<reference evidence="3 4" key="1">
    <citation type="journal article" date="2024" name="Nat. Commun.">
        <title>Phylogenomics reveals the evolutionary origins of lichenization in chlorophyte algae.</title>
        <authorList>
            <person name="Puginier C."/>
            <person name="Libourel C."/>
            <person name="Otte J."/>
            <person name="Skaloud P."/>
            <person name="Haon M."/>
            <person name="Grisel S."/>
            <person name="Petersen M."/>
            <person name="Berrin J.G."/>
            <person name="Delaux P.M."/>
            <person name="Dal Grande F."/>
            <person name="Keller J."/>
        </authorList>
    </citation>
    <scope>NUCLEOTIDE SEQUENCE [LARGE SCALE GENOMIC DNA]</scope>
    <source>
        <strain evidence="3 4">SAG 2043</strain>
    </source>
</reference>
<dbReference type="EMBL" id="JALJOR010000005">
    <property type="protein sequence ID" value="KAK9816800.1"/>
    <property type="molecule type" value="Genomic_DNA"/>
</dbReference>
<dbReference type="Gene3D" id="1.10.630.10">
    <property type="entry name" value="Cytochrome P450"/>
    <property type="match status" value="1"/>
</dbReference>
<evidence type="ECO:0000256" key="2">
    <source>
        <dbReference type="PIRSR" id="PIRSR602401-1"/>
    </source>
</evidence>
<dbReference type="GO" id="GO:0005506">
    <property type="term" value="F:iron ion binding"/>
    <property type="evidence" value="ECO:0007669"/>
    <property type="project" value="InterPro"/>
</dbReference>
<dbReference type="Proteomes" id="UP001489004">
    <property type="component" value="Unassembled WGS sequence"/>
</dbReference>
<keyword evidence="4" id="KW-1185">Reference proteome</keyword>
<protein>
    <recommendedName>
        <fullName evidence="5">Cytochrome P450</fullName>
    </recommendedName>
</protein>
<dbReference type="InterPro" id="IPR036396">
    <property type="entry name" value="Cyt_P450_sf"/>
</dbReference>
<accession>A0AAW1Q7E2</accession>
<evidence type="ECO:0000313" key="4">
    <source>
        <dbReference type="Proteomes" id="UP001489004"/>
    </source>
</evidence>
<evidence type="ECO:0000313" key="3">
    <source>
        <dbReference type="EMBL" id="KAK9816800.1"/>
    </source>
</evidence>
<dbReference type="InterPro" id="IPR002401">
    <property type="entry name" value="Cyt_P450_E_grp-I"/>
</dbReference>
<dbReference type="SUPFAM" id="SSF48264">
    <property type="entry name" value="Cytochrome P450"/>
    <property type="match status" value="1"/>
</dbReference>
<sequence>MEDEFRLLTLQVIGAAILSLEPAECDRVFPDLYLPVMTESNIRALRPWRKYLPLPSWFQYRSRVGRLNAYIIGLLRARWQDRLDGHISKQPDVLDRLMASIEARGEAWSVGLETQLCYEIKTFLLAGHETSAAMLTWCLHELTQHPECLAKVRGEADAVFGLDEDGQLPDRAAFESMPYTLAALRETLRKYSIVPVVTRKAVADSEVCGYHIPRGTYLVLTLRGVHDSWQSPSEWQPERFMPGGEFDKFDESSRPYMFLPFIQGPRNCLGQHFALLEARIVLGLLVKNFTFHTCRADAGVPNEAVIPIGPAHGMEMNVVRR</sequence>
<comment type="similarity">
    <text evidence="1">Belongs to the cytochrome P450 family.</text>
</comment>
<feature type="binding site" description="axial binding residue" evidence="2">
    <location>
        <position position="268"/>
    </location>
    <ligand>
        <name>heme</name>
        <dbReference type="ChEBI" id="CHEBI:30413"/>
    </ligand>
    <ligandPart>
        <name>Fe</name>
        <dbReference type="ChEBI" id="CHEBI:18248"/>
    </ligandPart>
</feature>
<keyword evidence="2" id="KW-0349">Heme</keyword>
<evidence type="ECO:0000256" key="1">
    <source>
        <dbReference type="ARBA" id="ARBA00010617"/>
    </source>
</evidence>
<dbReference type="PRINTS" id="PR00463">
    <property type="entry name" value="EP450I"/>
</dbReference>
<comment type="cofactor">
    <cofactor evidence="2">
        <name>heme</name>
        <dbReference type="ChEBI" id="CHEBI:30413"/>
    </cofactor>
</comment>
<dbReference type="GO" id="GO:0020037">
    <property type="term" value="F:heme binding"/>
    <property type="evidence" value="ECO:0007669"/>
    <property type="project" value="InterPro"/>
</dbReference>
<dbReference type="InterPro" id="IPR001128">
    <property type="entry name" value="Cyt_P450"/>
</dbReference>
<evidence type="ECO:0008006" key="5">
    <source>
        <dbReference type="Google" id="ProtNLM"/>
    </source>
</evidence>
<dbReference type="PANTHER" id="PTHR24305">
    <property type="entry name" value="CYTOCHROME P450"/>
    <property type="match status" value="1"/>
</dbReference>
<dbReference type="PRINTS" id="PR00385">
    <property type="entry name" value="P450"/>
</dbReference>
<organism evidence="3 4">
    <name type="scientific">[Myrmecia] bisecta</name>
    <dbReference type="NCBI Taxonomy" id="41462"/>
    <lineage>
        <taxon>Eukaryota</taxon>
        <taxon>Viridiplantae</taxon>
        <taxon>Chlorophyta</taxon>
        <taxon>core chlorophytes</taxon>
        <taxon>Trebouxiophyceae</taxon>
        <taxon>Trebouxiales</taxon>
        <taxon>Trebouxiaceae</taxon>
        <taxon>Myrmecia</taxon>
    </lineage>
</organism>
<comment type="caution">
    <text evidence="3">The sequence shown here is derived from an EMBL/GenBank/DDBJ whole genome shotgun (WGS) entry which is preliminary data.</text>
</comment>
<proteinExistence type="inferred from homology"/>
<dbReference type="Pfam" id="PF00067">
    <property type="entry name" value="p450"/>
    <property type="match status" value="1"/>
</dbReference>
<gene>
    <name evidence="3" type="ORF">WJX72_005241</name>
</gene>
<keyword evidence="2" id="KW-0408">Iron</keyword>
<dbReference type="GO" id="GO:0016705">
    <property type="term" value="F:oxidoreductase activity, acting on paired donors, with incorporation or reduction of molecular oxygen"/>
    <property type="evidence" value="ECO:0007669"/>
    <property type="project" value="InterPro"/>
</dbReference>
<name>A0AAW1Q7E2_9CHLO</name>